<dbReference type="Pfam" id="PF06634">
    <property type="entry name" value="DUF1156"/>
    <property type="match status" value="1"/>
</dbReference>
<dbReference type="InterPro" id="IPR029063">
    <property type="entry name" value="SAM-dependent_MTases_sf"/>
</dbReference>
<dbReference type="Gene3D" id="3.40.50.150">
    <property type="entry name" value="Vaccinia Virus protein VP39"/>
    <property type="match status" value="1"/>
</dbReference>
<dbReference type="PROSITE" id="PS00092">
    <property type="entry name" value="N6_MTASE"/>
    <property type="match status" value="1"/>
</dbReference>
<dbReference type="InterPro" id="IPR002052">
    <property type="entry name" value="DNA_methylase_N6_adenine_CS"/>
</dbReference>
<protein>
    <recommendedName>
        <fullName evidence="9">DUF1156 domain-containing protein</fullName>
    </recommendedName>
</protein>
<feature type="domain" description="DUF1156" evidence="6">
    <location>
        <begin position="57"/>
        <end position="117"/>
    </location>
</feature>
<evidence type="ECO:0000259" key="6">
    <source>
        <dbReference type="Pfam" id="PF06634"/>
    </source>
</evidence>
<evidence type="ECO:0000256" key="1">
    <source>
        <dbReference type="ARBA" id="ARBA00006594"/>
    </source>
</evidence>
<accession>A0A5P2ASZ4</accession>
<proteinExistence type="inferred from homology"/>
<organism evidence="7 8">
    <name type="scientific">Streptomyces venezuelae</name>
    <dbReference type="NCBI Taxonomy" id="54571"/>
    <lineage>
        <taxon>Bacteria</taxon>
        <taxon>Bacillati</taxon>
        <taxon>Actinomycetota</taxon>
        <taxon>Actinomycetes</taxon>
        <taxon>Kitasatosporales</taxon>
        <taxon>Streptomycetaceae</taxon>
        <taxon>Streptomyces</taxon>
    </lineage>
</organism>
<dbReference type="Proteomes" id="UP000324106">
    <property type="component" value="Chromosome"/>
</dbReference>
<keyword evidence="3" id="KW-0808">Transferase</keyword>
<dbReference type="OrthoDB" id="3197274at2"/>
<dbReference type="AlphaFoldDB" id="A0A5P2ASZ4"/>
<name>A0A5P2ASZ4_STRVZ</name>
<feature type="domain" description="DNA methylase N-4/N-6" evidence="5">
    <location>
        <begin position="595"/>
        <end position="728"/>
    </location>
</feature>
<sequence length="1026" mass="112870">MRRSSIVMGSRRYASSSMEVSAGDPEHQKSRSGRSGRIRRADTVGGQTVTRSLIEQWLPSASIGAESVRETGTFTALPPTFALHVWWARRPHIASRAAVVASALPAWPTPGEAEKDEDCARVLAGLQNEFPGGEKEYHAWFLMCLGIVGDPVSSRKAIAAAKEAGIKLPGNGYGYPRAFTESPGRENLERISRLSGLRSKTGSEETTLLDMFSGGGSIPFEAVRYGFDTYANELNPVASAILEGTVALPADLGVEFTQVISAWGNRWAGRVRKRLEEFYPLQGGETVVAYVWAHTVPCPTTGRPTPLSPNYWLARPASGLKVAVDLEIDHEKGTVKPRIVEGSAAATPGSRATYKNGTATSIWTGETFSGEYIQEMAQSGHLGQQLLALATTRSGVKGRRFRVPTSDDLAAVQAAERELSDRLPGWEISDLAPTDEIPDGWKTSEPRRMGLTRWSDMFTPRQLLANLTALEETQKIVAEAREEIGEPYAKALGLYLAFAISKCLNYNSRMSVWHSLRQVTANTFSQHDLSFKMSFAELDAAHSLPDWAIDQIRRTYEGTARLISGGDRFDSSRDGGKIEIISGSAAQLPLKSGSVDLIVTDPPYSDNVMYAELSDYFYVWLRRALRDTWPQFTNLVSTDKVSEAVANPYLFKDMAPPVRRGRKKSDVKTAAKLADDRYEELMKQSFREAHRVLKSDGVMTVMFTHKKISAWDTLGSALLDSGFSINSSWPVHTESENSLHQAKKNSAKSSIFLGCRKRVNSEPAYWSDIRRDVERAAEDSVTRFAAQGMTGVDLTIATYGPVLSVLSNRWPVYTGELDGDGNPEVLRPDAALDLAREKVASLKKRELLGGRDIDFDRVTDWYLLAWSDFAAAEFPYDEARKLSIATHLELDDLAKRDKVVKASSGSVTLLTPAQRVTAGALDPDAAELGTWLDRLHALMALYDSDGLGAAKAWLNRTGLADDSTLTEVVRAALYAIPRVKEKGAFSRPEARILDSLRAALFDHIEPPADEVHPVLQHEQQTFGFDV</sequence>
<feature type="region of interest" description="Disordered" evidence="4">
    <location>
        <begin position="1"/>
        <end position="45"/>
    </location>
</feature>
<dbReference type="Pfam" id="PF01555">
    <property type="entry name" value="N6_N4_Mtase"/>
    <property type="match status" value="1"/>
</dbReference>
<dbReference type="SUPFAM" id="SSF53335">
    <property type="entry name" value="S-adenosyl-L-methionine-dependent methyltransferases"/>
    <property type="match status" value="2"/>
</dbReference>
<dbReference type="InterPro" id="IPR009537">
    <property type="entry name" value="DUF1156"/>
</dbReference>
<gene>
    <name evidence="7" type="ORF">DEJ46_21805</name>
</gene>
<dbReference type="GO" id="GO:0008170">
    <property type="term" value="F:N-methyltransferase activity"/>
    <property type="evidence" value="ECO:0007669"/>
    <property type="project" value="InterPro"/>
</dbReference>
<comment type="similarity">
    <text evidence="1">Belongs to the N(4)/N(6)-methyltransferase family.</text>
</comment>
<reference evidence="7 8" key="1">
    <citation type="submission" date="2018-05" db="EMBL/GenBank/DDBJ databases">
        <title>Streptomyces venezuelae.</title>
        <authorList>
            <person name="Kim W."/>
            <person name="Lee N."/>
            <person name="Cho B.-K."/>
        </authorList>
    </citation>
    <scope>NUCLEOTIDE SEQUENCE [LARGE SCALE GENOMIC DNA]</scope>
    <source>
        <strain evidence="7 8">ATCC 15068</strain>
    </source>
</reference>
<evidence type="ECO:0000256" key="2">
    <source>
        <dbReference type="ARBA" id="ARBA00022603"/>
    </source>
</evidence>
<evidence type="ECO:0000256" key="4">
    <source>
        <dbReference type="SAM" id="MobiDB-lite"/>
    </source>
</evidence>
<evidence type="ECO:0000259" key="5">
    <source>
        <dbReference type="Pfam" id="PF01555"/>
    </source>
</evidence>
<evidence type="ECO:0008006" key="9">
    <source>
        <dbReference type="Google" id="ProtNLM"/>
    </source>
</evidence>
<dbReference type="GO" id="GO:0003677">
    <property type="term" value="F:DNA binding"/>
    <property type="evidence" value="ECO:0007669"/>
    <property type="project" value="InterPro"/>
</dbReference>
<dbReference type="InterPro" id="IPR002941">
    <property type="entry name" value="DNA_methylase_N4/N6"/>
</dbReference>
<dbReference type="REBASE" id="375100">
    <property type="entry name" value="M.Sve15068ORF21805P"/>
</dbReference>
<evidence type="ECO:0000256" key="3">
    <source>
        <dbReference type="ARBA" id="ARBA00022679"/>
    </source>
</evidence>
<evidence type="ECO:0000313" key="7">
    <source>
        <dbReference type="EMBL" id="QES21412.1"/>
    </source>
</evidence>
<keyword evidence="2" id="KW-0489">Methyltransferase</keyword>
<dbReference type="EMBL" id="CP029194">
    <property type="protein sequence ID" value="QES21412.1"/>
    <property type="molecule type" value="Genomic_DNA"/>
</dbReference>
<evidence type="ECO:0000313" key="8">
    <source>
        <dbReference type="Proteomes" id="UP000324106"/>
    </source>
</evidence>
<dbReference type="GO" id="GO:0032259">
    <property type="term" value="P:methylation"/>
    <property type="evidence" value="ECO:0007669"/>
    <property type="project" value="UniProtKB-KW"/>
</dbReference>